<comment type="caution">
    <text evidence="3">The sequence shown here is derived from an EMBL/GenBank/DDBJ whole genome shotgun (WGS) entry which is preliminary data.</text>
</comment>
<evidence type="ECO:0000256" key="1">
    <source>
        <dbReference type="SAM" id="Coils"/>
    </source>
</evidence>
<proteinExistence type="predicted"/>
<evidence type="ECO:0000313" key="3">
    <source>
        <dbReference type="EMBL" id="GEV80328.1"/>
    </source>
</evidence>
<keyword evidence="3" id="KW-0548">Nucleotidyltransferase</keyword>
<accession>A0A699GSF5</accession>
<keyword evidence="1" id="KW-0175">Coiled coil</keyword>
<dbReference type="CDD" id="cd00303">
    <property type="entry name" value="retropepsin_like"/>
    <property type="match status" value="1"/>
</dbReference>
<evidence type="ECO:0000256" key="2">
    <source>
        <dbReference type="SAM" id="MobiDB-lite"/>
    </source>
</evidence>
<reference evidence="3" key="1">
    <citation type="journal article" date="2019" name="Sci. Rep.">
        <title>Draft genome of Tanacetum cinerariifolium, the natural source of mosquito coil.</title>
        <authorList>
            <person name="Yamashiro T."/>
            <person name="Shiraishi A."/>
            <person name="Satake H."/>
            <person name="Nakayama K."/>
        </authorList>
    </citation>
    <scope>NUCLEOTIDE SEQUENCE</scope>
</reference>
<organism evidence="3">
    <name type="scientific">Tanacetum cinerariifolium</name>
    <name type="common">Dalmatian daisy</name>
    <name type="synonym">Chrysanthemum cinerariifolium</name>
    <dbReference type="NCBI Taxonomy" id="118510"/>
    <lineage>
        <taxon>Eukaryota</taxon>
        <taxon>Viridiplantae</taxon>
        <taxon>Streptophyta</taxon>
        <taxon>Embryophyta</taxon>
        <taxon>Tracheophyta</taxon>
        <taxon>Spermatophyta</taxon>
        <taxon>Magnoliopsida</taxon>
        <taxon>eudicotyledons</taxon>
        <taxon>Gunneridae</taxon>
        <taxon>Pentapetalae</taxon>
        <taxon>asterids</taxon>
        <taxon>campanulids</taxon>
        <taxon>Asterales</taxon>
        <taxon>Asteraceae</taxon>
        <taxon>Asteroideae</taxon>
        <taxon>Anthemideae</taxon>
        <taxon>Anthemidinae</taxon>
        <taxon>Tanacetum</taxon>
    </lineage>
</organism>
<dbReference type="InterPro" id="IPR021109">
    <property type="entry name" value="Peptidase_aspartic_dom_sf"/>
</dbReference>
<feature type="compositionally biased region" description="Basic and acidic residues" evidence="2">
    <location>
        <begin position="691"/>
        <end position="700"/>
    </location>
</feature>
<dbReference type="Gene3D" id="2.40.70.10">
    <property type="entry name" value="Acid Proteases"/>
    <property type="match status" value="1"/>
</dbReference>
<sequence>MTDNRTMAEMLHAPTERCAEAIVVPPILAEQFELKHSLINMMTSEQFFGLEKDNPHDHILAARWWPEKEPPRSITTWDDLKFDESFHEAWERYKDLLRACPHHGFTEFHQLDTFYNALNPADQDSLNAAAGGNLLGKSPQDALTIIENKSKVRNSRSKLIASPVKVVEEICVTCGGAHPYYQCLAVDGNTFLEFRDNIQGYVSARRQLQSGMKDMQNQIDMVKNKLRNEMKTSIQTSLSNQMNEIKNMMASLLQMNTTSTSRSGSLPGNIVANPKGELKAITTCSGLVTDGPFVPTPPKSVTPEEDECVEETYTDPDLAEYTIKVPPSPVQKPKPPVQRNFVLHTRDSPLPNIPYPSRMLKQKQQEKDEIQIQKFWHMFKQLHLNITLAEALVLMPKYQKMLKAPLFNKKKLQELANTPLNENCSAVILKKLLEKLRDPGKFLIPCDFSKLKCKALANLGASINLMPLSVWKMLGLPDLIPNRMTLELANRAICTPDGIARDVFISVGKPFLRTTRALIDVHGEEMILRDYDERLTLNMKHDTTSYSNHPHRESVNLINIFNVSSEDFLKDSVSNPQSGNPTFSLHKEITSSEVTHEIHDSEGCNFLSGELPDIDSFNDIHPYFDDNPLSGSTTYSSNSLLEVFTDELALITYPLNYDDNLTCDIEFDLREIEFFLYQVESDADNFYDDPFDSKGEKNKEDDDLPSPDNEDKVFNPGILIHEKSVKIITRVAQEKKLAISYASLVFEDFNPPFYEPLVFKDVPKSMRLLPFSSENKEKVFKPGIYTFEKVKERQEKDKIGSKPDKNRKRFRCRYARTELITPDLISPSTYQLLWNSGGDFGPDLSFNKLASLERLFSSVRVSLAEASKPDLSFGFPRETIPYHVPPIEATVTLFRVFQTLCKQGDCFSFSKRRASYPVCIDDNRSCMKHWKSGADVCLLSAHVIKLREMTEDVLVLSRLSRVWNIRVCDMVLWGADRNVLRSKRIPIWMLGQPLKASLLLHSPAAADAVIPDPNSEDLAVGTPSSKIFAKVKASQKQKASTFSATLSHVAKRTRSPLAQSSDSITHPSLFVGNNDESYDDDACVEISLVIPLRYAVVIPSLENQGGSFIDSQGKGVMFDDAAAPSAGVSRPRPSSGPAPSFRDFFGDAIHMNSFPFSADSRLKVYEEKVANMTGLELQVFALKKQVSGLNDKLSSFDASFAKSKAKGEERKKKIKSLTKSLDNLCTEVARLSAALNQAAILEAEREEEILCRVQGKLLSLAASAGFEHGLSMHRTKDEFAVVLKKMISEHADEPLSVILQLEPEKLVRSANFPTLKDARVSPPIAMDSTVTPASKSLELSTNVDLLLPLHAFMLGMVIVLDDAIELVGVGSGRVSSGPNDVVVSLPVGEKGDGLIHSSIAEQTNGEAMINYIRNDQHPLPVVAQVSLAGTAPNTPSTLKDPKFWTAEEKKTRKIDRHARSLLIQGLPNDIYSLINSNDTAKDLWDTLERQMRGFEYVINDLKKCGYKKDNSNQGDVNDVMGYKKKAVVVTSDPLALVAEKTKKAKVKDYNYYKTKMLLAKKDSDEQVLLDEDQAWMESISDSNQEINANMVFMAKIVKIMKLMLKIWSPLINDLKKCGYKKDNSNQGDVNDVMGYKKKAVVVTSDPLALVAEKTKDFNPPLYELPFHKEVLGSETLLSFSSENEEKVFNLGILTSKGVHTSLLPELSHWGPKAFKVIKIFESQMEIFLYSYGKDIHILDVPYLHFYPP</sequence>
<gene>
    <name evidence="3" type="ORF">Tci_152305</name>
</gene>
<name>A0A699GSF5_TANCI</name>
<dbReference type="GO" id="GO:0003964">
    <property type="term" value="F:RNA-directed DNA polymerase activity"/>
    <property type="evidence" value="ECO:0007669"/>
    <property type="project" value="UniProtKB-KW"/>
</dbReference>
<feature type="coiled-coil region" evidence="1">
    <location>
        <begin position="205"/>
        <end position="232"/>
    </location>
</feature>
<keyword evidence="3" id="KW-0808">Transferase</keyword>
<keyword evidence="3" id="KW-0695">RNA-directed DNA polymerase</keyword>
<feature type="region of interest" description="Disordered" evidence="2">
    <location>
        <begin position="688"/>
        <end position="710"/>
    </location>
</feature>
<dbReference type="PANTHER" id="PTHR33067:SF9">
    <property type="entry name" value="RNA-DIRECTED DNA POLYMERASE"/>
    <property type="match status" value="1"/>
</dbReference>
<dbReference type="PANTHER" id="PTHR33067">
    <property type="entry name" value="RNA-DIRECTED DNA POLYMERASE-RELATED"/>
    <property type="match status" value="1"/>
</dbReference>
<protein>
    <submittedName>
        <fullName evidence="3">Reverse transcriptase domain-containing protein</fullName>
    </submittedName>
</protein>
<dbReference type="EMBL" id="BKCJ010034802">
    <property type="protein sequence ID" value="GEV80328.1"/>
    <property type="molecule type" value="Genomic_DNA"/>
</dbReference>